<feature type="compositionally biased region" description="Basic and acidic residues" evidence="6">
    <location>
        <begin position="438"/>
        <end position="449"/>
    </location>
</feature>
<dbReference type="GO" id="GO:0007030">
    <property type="term" value="P:Golgi organization"/>
    <property type="evidence" value="ECO:0007669"/>
    <property type="project" value="TreeGrafter"/>
</dbReference>
<accession>A0A0R0LXE1</accession>
<feature type="region of interest" description="Disordered" evidence="6">
    <location>
        <begin position="239"/>
        <end position="258"/>
    </location>
</feature>
<evidence type="ECO:0000256" key="2">
    <source>
        <dbReference type="ARBA" id="ARBA00022737"/>
    </source>
</evidence>
<keyword evidence="9" id="KW-1185">Reference proteome</keyword>
<dbReference type="EMBL" id="LGUB01000206">
    <property type="protein sequence ID" value="KRH93816.1"/>
    <property type="molecule type" value="Genomic_DNA"/>
</dbReference>
<feature type="compositionally biased region" description="Acidic residues" evidence="6">
    <location>
        <begin position="688"/>
        <end position="697"/>
    </location>
</feature>
<evidence type="ECO:0000313" key="8">
    <source>
        <dbReference type="EMBL" id="KRH93816.1"/>
    </source>
</evidence>
<feature type="region of interest" description="Disordered" evidence="6">
    <location>
        <begin position="688"/>
        <end position="731"/>
    </location>
</feature>
<feature type="region of interest" description="Disordered" evidence="6">
    <location>
        <begin position="385"/>
        <end position="407"/>
    </location>
</feature>
<reference evidence="8 9" key="1">
    <citation type="submission" date="2015-07" db="EMBL/GenBank/DDBJ databases">
        <title>The genome of Pseudoloma neurophilia, a relevant intracellular parasite of the zebrafish.</title>
        <authorList>
            <person name="Ndikumana S."/>
            <person name="Pelin A."/>
            <person name="Sanders J."/>
            <person name="Corradi N."/>
        </authorList>
    </citation>
    <scope>NUCLEOTIDE SEQUENCE [LARGE SCALE GENOMIC DNA]</scope>
    <source>
        <strain evidence="8 9">MK1</strain>
    </source>
</reference>
<keyword evidence="4" id="KW-0472">Membrane</keyword>
<feature type="region of interest" description="Disordered" evidence="6">
    <location>
        <begin position="425"/>
        <end position="449"/>
    </location>
</feature>
<gene>
    <name evidence="8" type="ORF">M153_5470003789</name>
</gene>
<dbReference type="AlphaFoldDB" id="A0A0R0LXE1"/>
<dbReference type="PANTHER" id="PTHR12893">
    <property type="entry name" value="GOLGI REASSEMBLY STACKING PROTEIN GRASP"/>
    <property type="match status" value="1"/>
</dbReference>
<dbReference type="GO" id="GO:0000139">
    <property type="term" value="C:Golgi membrane"/>
    <property type="evidence" value="ECO:0007669"/>
    <property type="project" value="UniProtKB-SubCell"/>
</dbReference>
<evidence type="ECO:0000313" key="9">
    <source>
        <dbReference type="Proteomes" id="UP000051530"/>
    </source>
</evidence>
<dbReference type="VEuPathDB" id="MicrosporidiaDB:M153_5470003789"/>
<keyword evidence="2" id="KW-0677">Repeat</keyword>
<dbReference type="InterPro" id="IPR024958">
    <property type="entry name" value="GRASP_PDZ"/>
</dbReference>
<feature type="domain" description="PDZ GRASP-type" evidence="7">
    <location>
        <begin position="97"/>
        <end position="203"/>
    </location>
</feature>
<comment type="caution">
    <text evidence="8">The sequence shown here is derived from an EMBL/GenBank/DDBJ whole genome shotgun (WGS) entry which is preliminary data.</text>
</comment>
<feature type="coiled-coil region" evidence="5">
    <location>
        <begin position="456"/>
        <end position="516"/>
    </location>
</feature>
<name>A0A0R0LXE1_9MICR</name>
<sequence length="762" mass="87379">MIIQQTIEVSTPEMGATSPSEFTTSLQITKVSSNSRAAKVNIIPFIDTIITINGSSIKDAEQVKTEFYKWKQSAIKLEILNLFTMKTRVLELEKCLEGEVLGISVKLNQYQPFCMNSCITEIEQDSPFKDRLIPNEDYIIGIEGIFIPEEGIFFHKLYENRGKNVVFYVFNKPTHTVRTVDVCIKDDPESLLGCEFGSGLLFEVADSDIRVVFNQKDFEQERGASIVEVIKQNEELAKKTTEEEANSHEQNDQNKTEIFDQIKTEIPNVRAEISKVKETVLTDSAKTVSQTSVDVLNKPQNIPKPEKIHQNQPLPEITKTIESNVKQDTNTRPEQQYQQQIPASDSAHPKPIGVKTNDQNKTPVSEAKYSEASMAILEKARLAQQKRNAQQIDQNGSKKGNETNRVQQKIKEPILEKTIEQSLHNEKLNFPQQMSQNQDDRMDSSEHVKPEDEICLDEIQQADELQQQEAERNEQQQQDALRLKQEIERNEHLRELEEAQIEADRLAEEQLQTKIDQNNFQQQLSPQETPINLEGLNTAEIHEMPEEFFKDESPVENIEDPEIMEKTRVLRNSGNDDNADFDEIDERLHKTEHSFQDLQLFNQEDNQEIKYEPYQESSSPEQTDFLKELQTQSQLVDNLFTSSEKQPTLENKIEDANFPFHRKNFVNQEATGQNDAVADVFADNGDFDVENLEEAEEYTPVKSLSDPKHTNKSFEKLDSNEKSLSDTGFDECSDTIVDDGNSIIWKDESGHDLVLDKEEEKK</sequence>
<feature type="region of interest" description="Disordered" evidence="6">
    <location>
        <begin position="327"/>
        <end position="368"/>
    </location>
</feature>
<evidence type="ECO:0000256" key="1">
    <source>
        <dbReference type="ARBA" id="ARBA00004394"/>
    </source>
</evidence>
<evidence type="ECO:0000256" key="5">
    <source>
        <dbReference type="SAM" id="Coils"/>
    </source>
</evidence>
<comment type="subcellular location">
    <subcellularLocation>
        <location evidence="1">Golgi apparatus membrane</location>
    </subcellularLocation>
</comment>
<dbReference type="PANTHER" id="PTHR12893:SF0">
    <property type="entry name" value="GRASP65"/>
    <property type="match status" value="1"/>
</dbReference>
<dbReference type="Gene3D" id="2.30.42.10">
    <property type="match status" value="2"/>
</dbReference>
<dbReference type="InterPro" id="IPR036034">
    <property type="entry name" value="PDZ_sf"/>
</dbReference>
<feature type="compositionally biased region" description="Polar residues" evidence="6">
    <location>
        <begin position="327"/>
        <end position="343"/>
    </location>
</feature>
<dbReference type="OrthoDB" id="3318at2759"/>
<protein>
    <submittedName>
        <fullName evidence="8">Golgi reassembly stacking</fullName>
    </submittedName>
</protein>
<evidence type="ECO:0000256" key="4">
    <source>
        <dbReference type="ARBA" id="ARBA00023136"/>
    </source>
</evidence>
<keyword evidence="3" id="KW-0333">Golgi apparatus</keyword>
<evidence type="ECO:0000256" key="6">
    <source>
        <dbReference type="SAM" id="MobiDB-lite"/>
    </source>
</evidence>
<evidence type="ECO:0000259" key="7">
    <source>
        <dbReference type="Pfam" id="PF04495"/>
    </source>
</evidence>
<dbReference type="Pfam" id="PF04495">
    <property type="entry name" value="GRASP55_65"/>
    <property type="match status" value="1"/>
</dbReference>
<dbReference type="InterPro" id="IPR007583">
    <property type="entry name" value="GRASP55_65"/>
</dbReference>
<feature type="compositionally biased region" description="Basic and acidic residues" evidence="6">
    <location>
        <begin position="705"/>
        <end position="724"/>
    </location>
</feature>
<dbReference type="Proteomes" id="UP000051530">
    <property type="component" value="Unassembled WGS sequence"/>
</dbReference>
<organism evidence="8 9">
    <name type="scientific">Pseudoloma neurophilia</name>
    <dbReference type="NCBI Taxonomy" id="146866"/>
    <lineage>
        <taxon>Eukaryota</taxon>
        <taxon>Fungi</taxon>
        <taxon>Fungi incertae sedis</taxon>
        <taxon>Microsporidia</taxon>
        <taxon>Pseudoloma</taxon>
    </lineage>
</organism>
<feature type="region of interest" description="Disordered" evidence="6">
    <location>
        <begin position="297"/>
        <end position="316"/>
    </location>
</feature>
<keyword evidence="5" id="KW-0175">Coiled coil</keyword>
<evidence type="ECO:0000256" key="3">
    <source>
        <dbReference type="ARBA" id="ARBA00023034"/>
    </source>
</evidence>
<proteinExistence type="predicted"/>